<evidence type="ECO:0000313" key="1">
    <source>
        <dbReference type="EMBL" id="GHB04228.1"/>
    </source>
</evidence>
<dbReference type="EMBL" id="BMZH01000019">
    <property type="protein sequence ID" value="GHB04228.1"/>
    <property type="molecule type" value="Genomic_DNA"/>
</dbReference>
<dbReference type="InterPro" id="IPR036390">
    <property type="entry name" value="WH_DNA-bd_sf"/>
</dbReference>
<dbReference type="AlphaFoldDB" id="A0A8J3G3J3"/>
<comment type="caution">
    <text evidence="1">The sequence shown here is derived from an EMBL/GenBank/DDBJ whole genome shotgun (WGS) entry which is preliminary data.</text>
</comment>
<reference evidence="1" key="2">
    <citation type="submission" date="2020-09" db="EMBL/GenBank/DDBJ databases">
        <authorList>
            <person name="Sun Q."/>
            <person name="Kim S."/>
        </authorList>
    </citation>
    <scope>NUCLEOTIDE SEQUENCE</scope>
    <source>
        <strain evidence="1">KCTC 32513</strain>
    </source>
</reference>
<proteinExistence type="predicted"/>
<dbReference type="Proteomes" id="UP000634004">
    <property type="component" value="Unassembled WGS sequence"/>
</dbReference>
<accession>A0A8J3G3J3</accession>
<reference evidence="1" key="1">
    <citation type="journal article" date="2014" name="Int. J. Syst. Evol. Microbiol.">
        <title>Complete genome sequence of Corynebacterium casei LMG S-19264T (=DSM 44701T), isolated from a smear-ripened cheese.</title>
        <authorList>
            <consortium name="US DOE Joint Genome Institute (JGI-PGF)"/>
            <person name="Walter F."/>
            <person name="Albersmeier A."/>
            <person name="Kalinowski J."/>
            <person name="Ruckert C."/>
        </authorList>
    </citation>
    <scope>NUCLEOTIDE SEQUENCE</scope>
    <source>
        <strain evidence="1">KCTC 32513</strain>
    </source>
</reference>
<dbReference type="Pfam" id="PF11994">
    <property type="entry name" value="DUF3489"/>
    <property type="match status" value="1"/>
</dbReference>
<evidence type="ECO:0008006" key="3">
    <source>
        <dbReference type="Google" id="ProtNLM"/>
    </source>
</evidence>
<dbReference type="InterPro" id="IPR021880">
    <property type="entry name" value="DUF3489"/>
</dbReference>
<evidence type="ECO:0000313" key="2">
    <source>
        <dbReference type="Proteomes" id="UP000634004"/>
    </source>
</evidence>
<organism evidence="1 2">
    <name type="scientific">Algimonas arctica</name>
    <dbReference type="NCBI Taxonomy" id="1479486"/>
    <lineage>
        <taxon>Bacteria</taxon>
        <taxon>Pseudomonadati</taxon>
        <taxon>Pseudomonadota</taxon>
        <taxon>Alphaproteobacteria</taxon>
        <taxon>Maricaulales</taxon>
        <taxon>Robiginitomaculaceae</taxon>
        <taxon>Algimonas</taxon>
    </lineage>
</organism>
<gene>
    <name evidence="1" type="ORF">GCM10009069_28460</name>
</gene>
<sequence>MRTKLETDMTTKTTNSIALKSASSVSTALNPPRDGTKQAKLVSMLSRKSGATLAKASETLGWQPHTTSATMTGLRKRGYAIERQARDGKPSIYRIDAEKTAPLPETVDAEVTS</sequence>
<protein>
    <recommendedName>
        <fullName evidence="3">DUF3489 domain-containing protein</fullName>
    </recommendedName>
</protein>
<name>A0A8J3G3J3_9PROT</name>
<keyword evidence="2" id="KW-1185">Reference proteome</keyword>
<dbReference type="SUPFAM" id="SSF46785">
    <property type="entry name" value="Winged helix' DNA-binding domain"/>
    <property type="match status" value="1"/>
</dbReference>